<keyword evidence="8 14" id="KW-0227">DNA damage</keyword>
<dbReference type="Gene3D" id="3.90.79.10">
    <property type="entry name" value="Nucleoside Triphosphate Pyrophosphohydrolase"/>
    <property type="match status" value="1"/>
</dbReference>
<dbReference type="InterPro" id="IPR004036">
    <property type="entry name" value="Endonuclease-III-like_CS2"/>
</dbReference>
<dbReference type="NCBIfam" id="TIGR01084">
    <property type="entry name" value="mutY"/>
    <property type="match status" value="1"/>
</dbReference>
<evidence type="ECO:0000259" key="15">
    <source>
        <dbReference type="SMART" id="SM00478"/>
    </source>
</evidence>
<evidence type="ECO:0000256" key="1">
    <source>
        <dbReference type="ARBA" id="ARBA00000843"/>
    </source>
</evidence>
<comment type="similarity">
    <text evidence="3 14">Belongs to the Nth/MutY family.</text>
</comment>
<evidence type="ECO:0000256" key="4">
    <source>
        <dbReference type="ARBA" id="ARBA00012045"/>
    </source>
</evidence>
<dbReference type="SUPFAM" id="SSF55811">
    <property type="entry name" value="Nudix"/>
    <property type="match status" value="1"/>
</dbReference>
<dbReference type="PROSITE" id="PS00764">
    <property type="entry name" value="ENDONUCLEASE_III_1"/>
    <property type="match status" value="1"/>
</dbReference>
<evidence type="ECO:0000256" key="9">
    <source>
        <dbReference type="ARBA" id="ARBA00022801"/>
    </source>
</evidence>
<dbReference type="CDD" id="cd03431">
    <property type="entry name" value="NUDIX_DNA_Glycosylase_C-MutY"/>
    <property type="match status" value="1"/>
</dbReference>
<dbReference type="InterPro" id="IPR015797">
    <property type="entry name" value="NUDIX_hydrolase-like_dom_sf"/>
</dbReference>
<dbReference type="Proteomes" id="UP001238467">
    <property type="component" value="Unassembled WGS sequence"/>
</dbReference>
<gene>
    <name evidence="16" type="ORF">J2S76_004017</name>
</gene>
<evidence type="ECO:0000256" key="10">
    <source>
        <dbReference type="ARBA" id="ARBA00023004"/>
    </source>
</evidence>
<dbReference type="Pfam" id="PF00633">
    <property type="entry name" value="HHH"/>
    <property type="match status" value="1"/>
</dbReference>
<dbReference type="CDD" id="cd00056">
    <property type="entry name" value="ENDO3c"/>
    <property type="match status" value="1"/>
</dbReference>
<keyword evidence="11" id="KW-0411">Iron-sulfur</keyword>
<keyword evidence="7" id="KW-0479">Metal-binding</keyword>
<dbReference type="Pfam" id="PF14815">
    <property type="entry name" value="NUDIX_4"/>
    <property type="match status" value="1"/>
</dbReference>
<sequence>MPAAANPAVAKPVPALPDPGALLAWYDRHQRRLPWRAPSGLRQDPYRVFLSEIMLQQTTVVTVAPYYDAFLRRWPDVEALADAPLEEVLSAWAGLGYYARARNLHACAKAVCERHGGQFPADEEALLALPGIGPYTAAAIAAIAFERRAAPVDGNWERVVARLFAVADPLPKARAKLRVLALTLLPRARYGDFAQAMMDLGATICTPRKPACALCPWQSPCAARALGAPERYPVKAAKAARPTRQGVAFLAVRADGAVLVRSRPPKGLLGGMSEVPSTPWETGGSVHPAIHAPFSASWTALNATVTHVFSHFALELQLWRADVPADARAPAGHRWVLPGGFDAEAFPSVMRKVLAHAQPFFTGPE</sequence>
<dbReference type="Gene3D" id="1.10.1670.10">
    <property type="entry name" value="Helix-hairpin-Helix base-excision DNA repair enzymes (C-terminal)"/>
    <property type="match status" value="1"/>
</dbReference>
<evidence type="ECO:0000256" key="14">
    <source>
        <dbReference type="RuleBase" id="RU365096"/>
    </source>
</evidence>
<dbReference type="InterPro" id="IPR044298">
    <property type="entry name" value="MIG/MutY"/>
</dbReference>
<evidence type="ECO:0000313" key="16">
    <source>
        <dbReference type="EMBL" id="MDQ0349569.1"/>
    </source>
</evidence>
<accession>A0ABU0DMH5</accession>
<comment type="caution">
    <text evidence="16">The sequence shown here is derived from an EMBL/GenBank/DDBJ whole genome shotgun (WGS) entry which is preliminary data.</text>
</comment>
<evidence type="ECO:0000256" key="13">
    <source>
        <dbReference type="ARBA" id="ARBA00023295"/>
    </source>
</evidence>
<dbReference type="SMART" id="SM00478">
    <property type="entry name" value="ENDO3c"/>
    <property type="match status" value="1"/>
</dbReference>
<organism evidence="16 17">
    <name type="scientific">Ancylobacter vacuolatus</name>
    <dbReference type="NCBI Taxonomy" id="223389"/>
    <lineage>
        <taxon>Bacteria</taxon>
        <taxon>Pseudomonadati</taxon>
        <taxon>Pseudomonadota</taxon>
        <taxon>Alphaproteobacteria</taxon>
        <taxon>Hyphomicrobiales</taxon>
        <taxon>Xanthobacteraceae</taxon>
        <taxon>Ancylobacter</taxon>
    </lineage>
</organism>
<dbReference type="PANTHER" id="PTHR42944">
    <property type="entry name" value="ADENINE DNA GLYCOSYLASE"/>
    <property type="match status" value="1"/>
</dbReference>
<evidence type="ECO:0000256" key="12">
    <source>
        <dbReference type="ARBA" id="ARBA00023204"/>
    </source>
</evidence>
<evidence type="ECO:0000256" key="3">
    <source>
        <dbReference type="ARBA" id="ARBA00008343"/>
    </source>
</evidence>
<evidence type="ECO:0000256" key="11">
    <source>
        <dbReference type="ARBA" id="ARBA00023014"/>
    </source>
</evidence>
<dbReference type="SUPFAM" id="SSF48150">
    <property type="entry name" value="DNA-glycosylase"/>
    <property type="match status" value="1"/>
</dbReference>
<dbReference type="EC" id="3.2.2.31" evidence="4 14"/>
<protein>
    <recommendedName>
        <fullName evidence="5 14">Adenine DNA glycosylase</fullName>
        <ecNumber evidence="4 14">3.2.2.31</ecNumber>
    </recommendedName>
</protein>
<keyword evidence="6" id="KW-0004">4Fe-4S</keyword>
<keyword evidence="17" id="KW-1185">Reference proteome</keyword>
<dbReference type="PANTHER" id="PTHR42944:SF1">
    <property type="entry name" value="ADENINE DNA GLYCOSYLASE"/>
    <property type="match status" value="1"/>
</dbReference>
<reference evidence="16 17" key="1">
    <citation type="submission" date="2023-07" db="EMBL/GenBank/DDBJ databases">
        <title>Genomic Encyclopedia of Type Strains, Phase IV (KMG-IV): sequencing the most valuable type-strain genomes for metagenomic binning, comparative biology and taxonomic classification.</title>
        <authorList>
            <person name="Goeker M."/>
        </authorList>
    </citation>
    <scope>NUCLEOTIDE SEQUENCE [LARGE SCALE GENOMIC DNA]</scope>
    <source>
        <strain evidence="16 17">DSM 1277</strain>
    </source>
</reference>
<dbReference type="InterPro" id="IPR011257">
    <property type="entry name" value="DNA_glycosylase"/>
</dbReference>
<dbReference type="InterPro" id="IPR023170">
    <property type="entry name" value="HhH_base_excis_C"/>
</dbReference>
<dbReference type="Pfam" id="PF00730">
    <property type="entry name" value="HhH-GPD"/>
    <property type="match status" value="1"/>
</dbReference>
<dbReference type="InterPro" id="IPR029119">
    <property type="entry name" value="MutY_C"/>
</dbReference>
<evidence type="ECO:0000256" key="2">
    <source>
        <dbReference type="ARBA" id="ARBA00002933"/>
    </source>
</evidence>
<keyword evidence="13 14" id="KW-0326">Glycosidase</keyword>
<feature type="domain" description="HhH-GPD" evidence="15">
    <location>
        <begin position="54"/>
        <end position="203"/>
    </location>
</feature>
<dbReference type="InterPro" id="IPR000445">
    <property type="entry name" value="HhH_motif"/>
</dbReference>
<comment type="cofactor">
    <cofactor evidence="14">
        <name>[4Fe-4S] cluster</name>
        <dbReference type="ChEBI" id="CHEBI:49883"/>
    </cofactor>
    <text evidence="14">Binds 1 [4Fe-4S] cluster.</text>
</comment>
<evidence type="ECO:0000256" key="6">
    <source>
        <dbReference type="ARBA" id="ARBA00022485"/>
    </source>
</evidence>
<dbReference type="RefSeq" id="WP_307063380.1">
    <property type="nucleotide sequence ID" value="NZ_JAUSUH010000011.1"/>
</dbReference>
<dbReference type="PROSITE" id="PS01155">
    <property type="entry name" value="ENDONUCLEASE_III_2"/>
    <property type="match status" value="1"/>
</dbReference>
<dbReference type="InterPro" id="IPR003265">
    <property type="entry name" value="HhH-GPD_domain"/>
</dbReference>
<dbReference type="InterPro" id="IPR005760">
    <property type="entry name" value="A/G_AdeGlyc_MutY"/>
</dbReference>
<proteinExistence type="inferred from homology"/>
<evidence type="ECO:0000313" key="17">
    <source>
        <dbReference type="Proteomes" id="UP001238467"/>
    </source>
</evidence>
<dbReference type="InterPro" id="IPR004035">
    <property type="entry name" value="Endouclease-III_FeS-bd_BS"/>
</dbReference>
<dbReference type="EMBL" id="JAUSUH010000011">
    <property type="protein sequence ID" value="MDQ0349569.1"/>
    <property type="molecule type" value="Genomic_DNA"/>
</dbReference>
<evidence type="ECO:0000256" key="7">
    <source>
        <dbReference type="ARBA" id="ARBA00022723"/>
    </source>
</evidence>
<keyword evidence="9 16" id="KW-0378">Hydrolase</keyword>
<keyword evidence="10 14" id="KW-0408">Iron</keyword>
<name>A0ABU0DMH5_9HYPH</name>
<comment type="catalytic activity">
    <reaction evidence="1 14">
        <text>Hydrolyzes free adenine bases from 7,8-dihydro-8-oxoguanine:adenine mismatched double-stranded DNA, leaving an apurinic site.</text>
        <dbReference type="EC" id="3.2.2.31"/>
    </reaction>
</comment>
<comment type="function">
    <text evidence="2">Adenine glycosylase active on G-A mispairs. MutY also corrects error-prone DNA synthesis past GO lesions which are due to the oxidatively damaged form of guanine: 7,8-dihydro-8-oxoguanine (8-oxo-dGTP).</text>
</comment>
<evidence type="ECO:0000256" key="5">
    <source>
        <dbReference type="ARBA" id="ARBA00022023"/>
    </source>
</evidence>
<dbReference type="Gene3D" id="1.10.340.30">
    <property type="entry name" value="Hypothetical protein, domain 2"/>
    <property type="match status" value="1"/>
</dbReference>
<dbReference type="GO" id="GO:0016798">
    <property type="term" value="F:hydrolase activity, acting on glycosyl bonds"/>
    <property type="evidence" value="ECO:0007669"/>
    <property type="project" value="UniProtKB-KW"/>
</dbReference>
<keyword evidence="12" id="KW-0234">DNA repair</keyword>
<evidence type="ECO:0000256" key="8">
    <source>
        <dbReference type="ARBA" id="ARBA00022763"/>
    </source>
</evidence>